<evidence type="ECO:0000256" key="1">
    <source>
        <dbReference type="ARBA" id="ARBA00022603"/>
    </source>
</evidence>
<comment type="caution">
    <text evidence="6">The sequence shown here is derived from an EMBL/GenBank/DDBJ whole genome shotgun (WGS) entry which is preliminary data.</text>
</comment>
<dbReference type="Gene3D" id="3.40.50.150">
    <property type="entry name" value="Vaccinia Virus protein VP39"/>
    <property type="match status" value="1"/>
</dbReference>
<feature type="region of interest" description="Disordered" evidence="5">
    <location>
        <begin position="268"/>
        <end position="303"/>
    </location>
</feature>
<dbReference type="Proteomes" id="UP000007264">
    <property type="component" value="Unassembled WGS sequence"/>
</dbReference>
<dbReference type="GO" id="GO:0008168">
    <property type="term" value="F:methyltransferase activity"/>
    <property type="evidence" value="ECO:0007669"/>
    <property type="project" value="UniProtKB-KW"/>
</dbReference>
<feature type="compositionally biased region" description="Low complexity" evidence="5">
    <location>
        <begin position="273"/>
        <end position="284"/>
    </location>
</feature>
<feature type="active site" evidence="4">
    <location>
        <position position="81"/>
    </location>
</feature>
<keyword evidence="2 4" id="KW-0808">Transferase</keyword>
<dbReference type="AlphaFoldDB" id="I0Z2E0"/>
<dbReference type="PROSITE" id="PS51679">
    <property type="entry name" value="SAM_MT_C5"/>
    <property type="match status" value="1"/>
</dbReference>
<feature type="compositionally biased region" description="Polar residues" evidence="5">
    <location>
        <begin position="213"/>
        <end position="227"/>
    </location>
</feature>
<dbReference type="RefSeq" id="XP_005649353.1">
    <property type="nucleotide sequence ID" value="XM_005649296.1"/>
</dbReference>
<accession>I0Z2E0</accession>
<dbReference type="Gene3D" id="3.90.120.10">
    <property type="entry name" value="DNA Methylase, subunit A, domain 2"/>
    <property type="match status" value="1"/>
</dbReference>
<evidence type="ECO:0000313" key="6">
    <source>
        <dbReference type="EMBL" id="EIE24809.1"/>
    </source>
</evidence>
<dbReference type="InterPro" id="IPR001525">
    <property type="entry name" value="C5_MeTfrase"/>
</dbReference>
<evidence type="ECO:0000256" key="3">
    <source>
        <dbReference type="ARBA" id="ARBA00022691"/>
    </source>
</evidence>
<keyword evidence="1 4" id="KW-0489">Methyltransferase</keyword>
<dbReference type="PANTHER" id="PTHR46098:SF1">
    <property type="entry name" value="TRNA (CYTOSINE(38)-C(5))-METHYLTRANSFERASE"/>
    <property type="match status" value="1"/>
</dbReference>
<dbReference type="eggNOG" id="KOG0919">
    <property type="taxonomic scope" value="Eukaryota"/>
</dbReference>
<dbReference type="OrthoDB" id="414133at2759"/>
<evidence type="ECO:0000256" key="4">
    <source>
        <dbReference type="PROSITE-ProRule" id="PRU01016"/>
    </source>
</evidence>
<protein>
    <submittedName>
        <fullName evidence="6">S-adenosyl-L-methionine-dependent methyltransferase</fullName>
    </submittedName>
</protein>
<organism evidence="6 7">
    <name type="scientific">Coccomyxa subellipsoidea (strain C-169)</name>
    <name type="common">Green microalga</name>
    <dbReference type="NCBI Taxonomy" id="574566"/>
    <lineage>
        <taxon>Eukaryota</taxon>
        <taxon>Viridiplantae</taxon>
        <taxon>Chlorophyta</taxon>
        <taxon>core chlorophytes</taxon>
        <taxon>Trebouxiophyceae</taxon>
        <taxon>Trebouxiophyceae incertae sedis</taxon>
        <taxon>Coccomyxaceae</taxon>
        <taxon>Coccomyxa</taxon>
        <taxon>Coccomyxa subellipsoidea</taxon>
    </lineage>
</organism>
<dbReference type="InterPro" id="IPR050750">
    <property type="entry name" value="C5-MTase"/>
</dbReference>
<evidence type="ECO:0000256" key="2">
    <source>
        <dbReference type="ARBA" id="ARBA00022679"/>
    </source>
</evidence>
<dbReference type="SUPFAM" id="SSF53335">
    <property type="entry name" value="S-adenosyl-L-methionine-dependent methyltransferases"/>
    <property type="match status" value="1"/>
</dbReference>
<keyword evidence="7" id="KW-1185">Reference proteome</keyword>
<dbReference type="InterPro" id="IPR029063">
    <property type="entry name" value="SAM-dependent_MTases_sf"/>
</dbReference>
<dbReference type="STRING" id="574566.I0Z2E0"/>
<keyword evidence="3 4" id="KW-0949">S-adenosyl-L-methionine</keyword>
<feature type="region of interest" description="Disordered" evidence="5">
    <location>
        <begin position="204"/>
        <end position="242"/>
    </location>
</feature>
<dbReference type="GO" id="GO:0032259">
    <property type="term" value="P:methylation"/>
    <property type="evidence" value="ECO:0007669"/>
    <property type="project" value="UniProtKB-KW"/>
</dbReference>
<dbReference type="GO" id="GO:0005634">
    <property type="term" value="C:nucleus"/>
    <property type="evidence" value="ECO:0007669"/>
    <property type="project" value="TreeGrafter"/>
</dbReference>
<dbReference type="Pfam" id="PF00145">
    <property type="entry name" value="DNA_methylase"/>
    <property type="match status" value="1"/>
</dbReference>
<dbReference type="KEGG" id="csl:COCSUDRAFT_28375"/>
<proteinExistence type="inferred from homology"/>
<sequence length="414" mass="44589">MEIEQGLRAVEFYSGIGGMHYGLQQACPTAQVVAAFDLNGVANDVYEHNFGWRPWQGNLEGVSASVLDGFNAQLWLMAPPCQPFTRRGLQQDVADPRSASFLKLISILPSLRHPPQYVIVENVVGFEASSMRKQLAAGLSAAGLDMQEFLLSPLQLGIPYSRPRYYALARQRTPSGACPFPTAPLPDAQPFCCPANSLLPHASKSVPPPASAECSSTQNNGNCSAGESSLGGDLTPQSATQNSRAEVSKALLPIAAFLVERPSPVDGANSLQAGSNASDAGDGALESEADGPVSNAATEESEAPEDFFWVPDNVIEQWGEVLDIVVPSSQRCNCFTKTYTRYTKGSGSQLATRSLDLLRAMRLRYFTPREIANLHSFPAGFSFPAHVTLRQRYALLGNSLSALVVADLLRYLLH</sequence>
<dbReference type="PRINTS" id="PR00105">
    <property type="entry name" value="C5METTRFRASE"/>
</dbReference>
<reference evidence="6 7" key="1">
    <citation type="journal article" date="2012" name="Genome Biol.">
        <title>The genome of the polar eukaryotic microalga coccomyxa subellipsoidea reveals traits of cold adaptation.</title>
        <authorList>
            <person name="Blanc G."/>
            <person name="Agarkova I."/>
            <person name="Grimwood J."/>
            <person name="Kuo A."/>
            <person name="Brueggeman A."/>
            <person name="Dunigan D."/>
            <person name="Gurnon J."/>
            <person name="Ladunga I."/>
            <person name="Lindquist E."/>
            <person name="Lucas S."/>
            <person name="Pangilinan J."/>
            <person name="Proschold T."/>
            <person name="Salamov A."/>
            <person name="Schmutz J."/>
            <person name="Weeks D."/>
            <person name="Yamada T."/>
            <person name="Claverie J.M."/>
            <person name="Grigoriev I."/>
            <person name="Van Etten J."/>
            <person name="Lomsadze A."/>
            <person name="Borodovsky M."/>
        </authorList>
    </citation>
    <scope>NUCLEOTIDE SEQUENCE [LARGE SCALE GENOMIC DNA]</scope>
    <source>
        <strain evidence="6 7">C-169</strain>
    </source>
</reference>
<comment type="similarity">
    <text evidence="4">Belongs to the class I-like SAM-binding methyltransferase superfamily. C5-methyltransferase family.</text>
</comment>
<gene>
    <name evidence="6" type="ORF">COCSUDRAFT_28375</name>
</gene>
<dbReference type="EMBL" id="AGSI01000005">
    <property type="protein sequence ID" value="EIE24809.1"/>
    <property type="molecule type" value="Genomic_DNA"/>
</dbReference>
<evidence type="ECO:0000256" key="5">
    <source>
        <dbReference type="SAM" id="MobiDB-lite"/>
    </source>
</evidence>
<dbReference type="GeneID" id="17042810"/>
<dbReference type="PANTHER" id="PTHR46098">
    <property type="entry name" value="TRNA (CYTOSINE(38)-C(5))-METHYLTRANSFERASE"/>
    <property type="match status" value="1"/>
</dbReference>
<evidence type="ECO:0000313" key="7">
    <source>
        <dbReference type="Proteomes" id="UP000007264"/>
    </source>
</evidence>
<name>I0Z2E0_COCSC</name>